<keyword evidence="10 11" id="KW-0998">Cell outer membrane</keyword>
<proteinExistence type="inferred from homology"/>
<evidence type="ECO:0000256" key="11">
    <source>
        <dbReference type="PROSITE-ProRule" id="PRU01360"/>
    </source>
</evidence>
<evidence type="ECO:0000256" key="6">
    <source>
        <dbReference type="ARBA" id="ARBA00023004"/>
    </source>
</evidence>
<gene>
    <name evidence="16" type="ORF">D0911_04390</name>
</gene>
<protein>
    <submittedName>
        <fullName evidence="16">TonB-dependent receptor</fullName>
    </submittedName>
</protein>
<evidence type="ECO:0000313" key="17">
    <source>
        <dbReference type="Proteomes" id="UP000274695"/>
    </source>
</evidence>
<dbReference type="PROSITE" id="PS52016">
    <property type="entry name" value="TONB_DEPENDENT_REC_3"/>
    <property type="match status" value="1"/>
</dbReference>
<keyword evidence="6" id="KW-0408">Iron</keyword>
<comment type="subcellular location">
    <subcellularLocation>
        <location evidence="1 11">Cell outer membrane</location>
        <topology evidence="1 11">Multi-pass membrane protein</topology>
    </subcellularLocation>
</comment>
<evidence type="ECO:0000256" key="1">
    <source>
        <dbReference type="ARBA" id="ARBA00004571"/>
    </source>
</evidence>
<accession>A0ABX9W5T9</accession>
<keyword evidence="16" id="KW-0675">Receptor</keyword>
<name>A0ABX9W5T9_9GAMM</name>
<keyword evidence="5 11" id="KW-0812">Transmembrane</keyword>
<keyword evidence="9 11" id="KW-0472">Membrane</keyword>
<evidence type="ECO:0000256" key="3">
    <source>
        <dbReference type="ARBA" id="ARBA00022452"/>
    </source>
</evidence>
<dbReference type="Gene3D" id="2.40.170.20">
    <property type="entry name" value="TonB-dependent receptor, beta-barrel domain"/>
    <property type="match status" value="2"/>
</dbReference>
<evidence type="ECO:0000256" key="12">
    <source>
        <dbReference type="RuleBase" id="RU003357"/>
    </source>
</evidence>
<keyword evidence="2 11" id="KW-0813">Transport</keyword>
<comment type="similarity">
    <text evidence="11 12">Belongs to the TonB-dependent receptor family.</text>
</comment>
<dbReference type="InterPro" id="IPR012910">
    <property type="entry name" value="Plug_dom"/>
</dbReference>
<evidence type="ECO:0000256" key="13">
    <source>
        <dbReference type="SAM" id="SignalP"/>
    </source>
</evidence>
<comment type="caution">
    <text evidence="16">The sequence shown here is derived from an EMBL/GenBank/DDBJ whole genome shotgun (WGS) entry which is preliminary data.</text>
</comment>
<evidence type="ECO:0000313" key="16">
    <source>
        <dbReference type="EMBL" id="RNL66781.1"/>
    </source>
</evidence>
<keyword evidence="8 12" id="KW-0798">TonB box</keyword>
<evidence type="ECO:0000256" key="5">
    <source>
        <dbReference type="ARBA" id="ARBA00022692"/>
    </source>
</evidence>
<feature type="domain" description="TonB-dependent receptor-like beta-barrel" evidence="14">
    <location>
        <begin position="341"/>
        <end position="785"/>
    </location>
</feature>
<evidence type="ECO:0000259" key="14">
    <source>
        <dbReference type="Pfam" id="PF00593"/>
    </source>
</evidence>
<dbReference type="InterPro" id="IPR000531">
    <property type="entry name" value="Beta-barrel_TonB"/>
</dbReference>
<evidence type="ECO:0000256" key="4">
    <source>
        <dbReference type="ARBA" id="ARBA00022496"/>
    </source>
</evidence>
<evidence type="ECO:0000256" key="8">
    <source>
        <dbReference type="ARBA" id="ARBA00023077"/>
    </source>
</evidence>
<dbReference type="InterPro" id="IPR036942">
    <property type="entry name" value="Beta-barrel_TonB_sf"/>
</dbReference>
<reference evidence="16 17" key="1">
    <citation type="submission" date="2018-10" db="EMBL/GenBank/DDBJ databases">
        <title>Draft genome sequence of Zhongshania sp. DSW25-10.</title>
        <authorList>
            <person name="Oh J."/>
        </authorList>
    </citation>
    <scope>NUCLEOTIDE SEQUENCE [LARGE SCALE GENOMIC DNA]</scope>
    <source>
        <strain evidence="16 17">DSW25-10</strain>
    </source>
</reference>
<dbReference type="Pfam" id="PF07715">
    <property type="entry name" value="Plug"/>
    <property type="match status" value="1"/>
</dbReference>
<keyword evidence="13" id="KW-0732">Signal</keyword>
<evidence type="ECO:0000256" key="9">
    <source>
        <dbReference type="ARBA" id="ARBA00023136"/>
    </source>
</evidence>
<dbReference type="Pfam" id="PF00593">
    <property type="entry name" value="TonB_dep_Rec_b-barrel"/>
    <property type="match status" value="1"/>
</dbReference>
<dbReference type="InterPro" id="IPR039426">
    <property type="entry name" value="TonB-dep_rcpt-like"/>
</dbReference>
<feature type="signal peptide" evidence="13">
    <location>
        <begin position="1"/>
        <end position="21"/>
    </location>
</feature>
<evidence type="ECO:0000256" key="10">
    <source>
        <dbReference type="ARBA" id="ARBA00023237"/>
    </source>
</evidence>
<feature type="chain" id="PRO_5046013365" evidence="13">
    <location>
        <begin position="22"/>
        <end position="822"/>
    </location>
</feature>
<organism evidence="16 17">
    <name type="scientific">Zhongshania marina</name>
    <dbReference type="NCBI Taxonomy" id="2304603"/>
    <lineage>
        <taxon>Bacteria</taxon>
        <taxon>Pseudomonadati</taxon>
        <taxon>Pseudomonadota</taxon>
        <taxon>Gammaproteobacteria</taxon>
        <taxon>Cellvibrionales</taxon>
        <taxon>Spongiibacteraceae</taxon>
        <taxon>Zhongshania</taxon>
    </lineage>
</organism>
<keyword evidence="17" id="KW-1185">Reference proteome</keyword>
<dbReference type="Proteomes" id="UP000274695">
    <property type="component" value="Unassembled WGS sequence"/>
</dbReference>
<sequence length="822" mass="87730">MKTSSISLSVLCILGSVPVLAQDRDSSVVLEEVIVTAQKRNESVQSIPASIQAITNEKLMFSGVENIAYLEQISPSLTVNHNGGYALAYIRGIGSTNQGTGSYSSVAIYVDDVYLTRPTSALFGLDSVEQIQILKGPQGALYGRNATGGAILITTKSPKPGQEFQGKVSATAGNYDLKKYGVSLSTGLTEKLAGSIEYSDSARDGYVKSTTPGYSDLDDRDAFSVMGKLVFTPTEATTIEFSASYDESDDSNGIAFQQVDSGIADPTNPLNAAIFAPNSLAALTNPQLLGFSVAANGACQMSGGGSLLDGTCSPNELFGFLADPNNLPTVSALNAAASGISFDNRSDINPNVTSSAFGSGVTAPFTGAESYGRKGIFNYLEDSRYSLNITSEYEFFDLVSVTAYTESLLNSAADVLSAMPGSVAYNPASGNVGFSTWFDSKSWSEEIRLVSKDMSFDWLAGLTYFHDEGMAKINADVLGDSLRQADNKFEVDSLAAFGQIKYPLSDKANMTLGARYTHEEFELVDHIDQAVADGIALPGLRSVQFFNSLTPGLFPTTDSYENLTGNIALDYMLDDVLFYGSVGTGFKSGNLNAQNPLSGGVDPEKITSYELGFKSDLFGNRIRLNGASFFYQYDNIHIQVINSNSGATILLNGSNAEVFGAELELVAALTEGLTLNTGLTVLNAEYKDDVNILGQSTLSINGNKIAGAPESSLTVGLEYVYPLDKLDMNGDLIFNLNALFNSGYYFESENRVGTGGNNNDGYNTYNANLTYQSEAWSVSLWANNLTDEEYYRGGLLANGLSEVAIAAAPRHYGLSVSYNFGL</sequence>
<dbReference type="SUPFAM" id="SSF56935">
    <property type="entry name" value="Porins"/>
    <property type="match status" value="1"/>
</dbReference>
<evidence type="ECO:0000256" key="7">
    <source>
        <dbReference type="ARBA" id="ARBA00023065"/>
    </source>
</evidence>
<evidence type="ECO:0000256" key="2">
    <source>
        <dbReference type="ARBA" id="ARBA00022448"/>
    </source>
</evidence>
<keyword evidence="7" id="KW-0406">Ion transport</keyword>
<dbReference type="RefSeq" id="WP_123181648.1">
    <property type="nucleotide sequence ID" value="NZ_RHGB01000003.1"/>
</dbReference>
<dbReference type="PANTHER" id="PTHR32552:SF81">
    <property type="entry name" value="TONB-DEPENDENT OUTER MEMBRANE RECEPTOR"/>
    <property type="match status" value="1"/>
</dbReference>
<dbReference type="PANTHER" id="PTHR32552">
    <property type="entry name" value="FERRICHROME IRON RECEPTOR-RELATED"/>
    <property type="match status" value="1"/>
</dbReference>
<feature type="domain" description="TonB-dependent receptor plug" evidence="15">
    <location>
        <begin position="44"/>
        <end position="150"/>
    </location>
</feature>
<keyword evidence="3 11" id="KW-1134">Transmembrane beta strand</keyword>
<evidence type="ECO:0000259" key="15">
    <source>
        <dbReference type="Pfam" id="PF07715"/>
    </source>
</evidence>
<dbReference type="EMBL" id="RHGB01000003">
    <property type="protein sequence ID" value="RNL66781.1"/>
    <property type="molecule type" value="Genomic_DNA"/>
</dbReference>
<keyword evidence="4" id="KW-0410">Iron transport</keyword>